<evidence type="ECO:0000313" key="1">
    <source>
        <dbReference type="EMBL" id="EZG70152.1"/>
    </source>
</evidence>
<dbReference type="VEuPathDB" id="CryptoDB:GNI_056410"/>
<comment type="caution">
    <text evidence="1">The sequence shown here is derived from an EMBL/GenBank/DDBJ whole genome shotgun (WGS) entry which is preliminary data.</text>
</comment>
<sequence length="246" mass="26935">MLGLDSGVSCELIVEGDALNQKAVLIRVPDFIADVWDGQPVGTCIGMLSGDEIRLSKKQGCLVNMLRGKPERSTTGVVLGSSQEVLEDLPDELSISAILESSSTYLPNLLDPAYQCYVASQLGAPEDVQGPKVLSVDDARALEQARVRGGAQDESMFRYFKEEGVKVIQNTGAVSDSQMEAASAALFKLFETSATEDGTLGLRDIQQNIHLPPHHLRKLLEQLTEPQRERLGRRSLFSLKPQFKKH</sequence>
<dbReference type="RefSeq" id="XP_011129971.1">
    <property type="nucleotide sequence ID" value="XM_011131669.1"/>
</dbReference>
<dbReference type="AlphaFoldDB" id="A0A023B8S4"/>
<dbReference type="EMBL" id="AFNH02000427">
    <property type="protein sequence ID" value="EZG70152.1"/>
    <property type="molecule type" value="Genomic_DNA"/>
</dbReference>
<gene>
    <name evidence="1" type="ORF">GNI_056410</name>
</gene>
<evidence type="ECO:0000313" key="2">
    <source>
        <dbReference type="Proteomes" id="UP000019763"/>
    </source>
</evidence>
<dbReference type="GeneID" id="22912094"/>
<protein>
    <submittedName>
        <fullName evidence="1">Uncharacterized protein</fullName>
    </submittedName>
</protein>
<reference evidence="1" key="1">
    <citation type="submission" date="2013-12" db="EMBL/GenBank/DDBJ databases">
        <authorList>
            <person name="Omoto C.K."/>
            <person name="Sibley D."/>
            <person name="Venepally P."/>
            <person name="Hadjithomas M."/>
            <person name="Karamycheva S."/>
            <person name="Brunk B."/>
            <person name="Roos D."/>
            <person name="Caler E."/>
            <person name="Lorenzi H."/>
        </authorList>
    </citation>
    <scope>NUCLEOTIDE SEQUENCE</scope>
</reference>
<proteinExistence type="predicted"/>
<organism evidence="1 2">
    <name type="scientific">Gregarina niphandrodes</name>
    <name type="common">Septate eugregarine</name>
    <dbReference type="NCBI Taxonomy" id="110365"/>
    <lineage>
        <taxon>Eukaryota</taxon>
        <taxon>Sar</taxon>
        <taxon>Alveolata</taxon>
        <taxon>Apicomplexa</taxon>
        <taxon>Conoidasida</taxon>
        <taxon>Gregarinasina</taxon>
        <taxon>Eugregarinorida</taxon>
        <taxon>Gregarinidae</taxon>
        <taxon>Gregarina</taxon>
    </lineage>
</organism>
<keyword evidence="2" id="KW-1185">Reference proteome</keyword>
<accession>A0A023B8S4</accession>
<name>A0A023B8S4_GRENI</name>
<dbReference type="Proteomes" id="UP000019763">
    <property type="component" value="Unassembled WGS sequence"/>
</dbReference>